<dbReference type="GO" id="GO:0005509">
    <property type="term" value="F:calcium ion binding"/>
    <property type="evidence" value="ECO:0007669"/>
    <property type="project" value="InterPro"/>
</dbReference>
<proteinExistence type="predicted"/>
<name>V8P033_OPHHA</name>
<dbReference type="PANTHER" id="PTHR11216">
    <property type="entry name" value="EH DOMAIN"/>
    <property type="match status" value="1"/>
</dbReference>
<dbReference type="EMBL" id="AZIM01001218">
    <property type="protein sequence ID" value="ETE67670.1"/>
    <property type="molecule type" value="Genomic_DNA"/>
</dbReference>
<feature type="domain" description="EF-hand" evidence="5">
    <location>
        <begin position="311"/>
        <end position="346"/>
    </location>
</feature>
<sequence>MEPAGTPLTGPAAAGNSAFFLAGNEQQYYSELFSLCGGGQPTPEAGPGLGLPAVGGSKVAELFRASQLPAEMLHQVPKRPRAVRKSITDLCGAKHVGYFGRTQFYAALKLIAAAQSGLPVRIESIQNELPLPRFSALKSDSEIKYINLSEAHGAKFQSLHTTLEINCFRKSGEEKKQEEAKSPPMSPIGSHPASPSNYQRIPLGCGYGYCILRSGLEQQHGGSYEARHSIQDGLTSENYGPKSVPTRSCVIQSLLVERESQDSSSNYPDDLWRVTEEQRDYYINQFKSLQPDLNSFISGSVAKNFFTKSKLPIPELSHIWELSDVDCDGALTLAEFCAAFHLVVARKNGYLLPDSLPETLLPDYLHAVN</sequence>
<comment type="caution">
    <text evidence="6">The sequence shown here is derived from an EMBL/GenBank/DDBJ whole genome shotgun (WGS) entry which is preliminary data.</text>
</comment>
<dbReference type="PROSITE" id="PS50031">
    <property type="entry name" value="EH"/>
    <property type="match status" value="1"/>
</dbReference>
<evidence type="ECO:0000256" key="2">
    <source>
        <dbReference type="ARBA" id="ARBA00022837"/>
    </source>
</evidence>
<protein>
    <submittedName>
        <fullName evidence="6">RalBP1-associated Eps domain-containing protein 2</fullName>
    </submittedName>
</protein>
<keyword evidence="7" id="KW-1185">Reference proteome</keyword>
<dbReference type="InterPro" id="IPR002048">
    <property type="entry name" value="EF_hand_dom"/>
</dbReference>
<evidence type="ECO:0000256" key="1">
    <source>
        <dbReference type="ARBA" id="ARBA00022723"/>
    </source>
</evidence>
<evidence type="ECO:0000313" key="6">
    <source>
        <dbReference type="EMBL" id="ETE67670.1"/>
    </source>
</evidence>
<evidence type="ECO:0000259" key="4">
    <source>
        <dbReference type="PROSITE" id="PS50031"/>
    </source>
</evidence>
<keyword evidence="1" id="KW-0479">Metal-binding</keyword>
<feature type="non-terminal residue" evidence="6">
    <location>
        <position position="1"/>
    </location>
</feature>
<dbReference type="AlphaFoldDB" id="V8P033"/>
<dbReference type="PROSITE" id="PS00018">
    <property type="entry name" value="EF_HAND_1"/>
    <property type="match status" value="1"/>
</dbReference>
<reference evidence="6 7" key="1">
    <citation type="journal article" date="2013" name="Proc. Natl. Acad. Sci. U.S.A.">
        <title>The king cobra genome reveals dynamic gene evolution and adaptation in the snake venom system.</title>
        <authorList>
            <person name="Vonk F.J."/>
            <person name="Casewell N.R."/>
            <person name="Henkel C.V."/>
            <person name="Heimberg A.M."/>
            <person name="Jansen H.J."/>
            <person name="McCleary R.J."/>
            <person name="Kerkkamp H.M."/>
            <person name="Vos R.A."/>
            <person name="Guerreiro I."/>
            <person name="Calvete J.J."/>
            <person name="Wuster W."/>
            <person name="Woods A.E."/>
            <person name="Logan J.M."/>
            <person name="Harrison R.A."/>
            <person name="Castoe T.A."/>
            <person name="de Koning A.P."/>
            <person name="Pollock D.D."/>
            <person name="Yandell M."/>
            <person name="Calderon D."/>
            <person name="Renjifo C."/>
            <person name="Currier R.B."/>
            <person name="Salgado D."/>
            <person name="Pla D."/>
            <person name="Sanz L."/>
            <person name="Hyder A.S."/>
            <person name="Ribeiro J.M."/>
            <person name="Arntzen J.W."/>
            <person name="van den Thillart G.E."/>
            <person name="Boetzer M."/>
            <person name="Pirovano W."/>
            <person name="Dirks R.P."/>
            <person name="Spaink H.P."/>
            <person name="Duboule D."/>
            <person name="McGlinn E."/>
            <person name="Kini R.M."/>
            <person name="Richardson M.K."/>
        </authorList>
    </citation>
    <scope>NUCLEOTIDE SEQUENCE</scope>
    <source>
        <tissue evidence="6">Blood</tissue>
    </source>
</reference>
<evidence type="ECO:0000259" key="5">
    <source>
        <dbReference type="PROSITE" id="PS50222"/>
    </source>
</evidence>
<dbReference type="OrthoDB" id="10045710at2759"/>
<dbReference type="PROSITE" id="PS50222">
    <property type="entry name" value="EF_HAND_2"/>
    <property type="match status" value="1"/>
</dbReference>
<dbReference type="PANTHER" id="PTHR11216:SF64">
    <property type="entry name" value="RALBP1-ASSOCIATED EPS DOMAIN-CONTAINING PROTEIN 2"/>
    <property type="match status" value="1"/>
</dbReference>
<dbReference type="SUPFAM" id="SSF47473">
    <property type="entry name" value="EF-hand"/>
    <property type="match status" value="1"/>
</dbReference>
<feature type="compositionally biased region" description="Basic and acidic residues" evidence="3">
    <location>
        <begin position="172"/>
        <end position="181"/>
    </location>
</feature>
<feature type="region of interest" description="Disordered" evidence="3">
    <location>
        <begin position="172"/>
        <end position="195"/>
    </location>
</feature>
<dbReference type="GO" id="GO:0005737">
    <property type="term" value="C:cytoplasm"/>
    <property type="evidence" value="ECO:0007669"/>
    <property type="project" value="TreeGrafter"/>
</dbReference>
<dbReference type="GO" id="GO:0005886">
    <property type="term" value="C:plasma membrane"/>
    <property type="evidence" value="ECO:0007669"/>
    <property type="project" value="TreeGrafter"/>
</dbReference>
<feature type="domain" description="EH" evidence="4">
    <location>
        <begin position="278"/>
        <end position="362"/>
    </location>
</feature>
<gene>
    <name evidence="6" type="primary">REPS2</name>
    <name evidence="6" type="ORF">L345_06547</name>
</gene>
<dbReference type="InterPro" id="IPR011992">
    <property type="entry name" value="EF-hand-dom_pair"/>
</dbReference>
<evidence type="ECO:0000256" key="3">
    <source>
        <dbReference type="SAM" id="MobiDB-lite"/>
    </source>
</evidence>
<dbReference type="CDD" id="cd00052">
    <property type="entry name" value="EH"/>
    <property type="match status" value="1"/>
</dbReference>
<dbReference type="GO" id="GO:0006897">
    <property type="term" value="P:endocytosis"/>
    <property type="evidence" value="ECO:0007669"/>
    <property type="project" value="TreeGrafter"/>
</dbReference>
<organism evidence="6 7">
    <name type="scientific">Ophiophagus hannah</name>
    <name type="common">King cobra</name>
    <name type="synonym">Naja hannah</name>
    <dbReference type="NCBI Taxonomy" id="8665"/>
    <lineage>
        <taxon>Eukaryota</taxon>
        <taxon>Metazoa</taxon>
        <taxon>Chordata</taxon>
        <taxon>Craniata</taxon>
        <taxon>Vertebrata</taxon>
        <taxon>Euteleostomi</taxon>
        <taxon>Lepidosauria</taxon>
        <taxon>Squamata</taxon>
        <taxon>Bifurcata</taxon>
        <taxon>Unidentata</taxon>
        <taxon>Episquamata</taxon>
        <taxon>Toxicofera</taxon>
        <taxon>Serpentes</taxon>
        <taxon>Colubroidea</taxon>
        <taxon>Elapidae</taxon>
        <taxon>Elapinae</taxon>
        <taxon>Ophiophagus</taxon>
    </lineage>
</organism>
<dbReference type="Gene3D" id="1.10.238.10">
    <property type="entry name" value="EF-hand"/>
    <property type="match status" value="2"/>
</dbReference>
<evidence type="ECO:0000313" key="7">
    <source>
        <dbReference type="Proteomes" id="UP000018936"/>
    </source>
</evidence>
<keyword evidence="2" id="KW-0106">Calcium</keyword>
<dbReference type="InterPro" id="IPR018247">
    <property type="entry name" value="EF_Hand_1_Ca_BS"/>
</dbReference>
<accession>V8P033</accession>
<dbReference type="Pfam" id="PF12763">
    <property type="entry name" value="EH"/>
    <property type="match status" value="1"/>
</dbReference>
<dbReference type="SMART" id="SM00027">
    <property type="entry name" value="EH"/>
    <property type="match status" value="1"/>
</dbReference>
<dbReference type="InterPro" id="IPR000261">
    <property type="entry name" value="EH_dom"/>
</dbReference>
<dbReference type="GO" id="GO:0016197">
    <property type="term" value="P:endosomal transport"/>
    <property type="evidence" value="ECO:0007669"/>
    <property type="project" value="TreeGrafter"/>
</dbReference>
<dbReference type="Proteomes" id="UP000018936">
    <property type="component" value="Unassembled WGS sequence"/>
</dbReference>